<evidence type="ECO:0000313" key="8">
    <source>
        <dbReference type="EnsemblMetazoa" id="ASIC020849-PA"/>
    </source>
</evidence>
<evidence type="ECO:0000256" key="4">
    <source>
        <dbReference type="ARBA" id="ARBA00022884"/>
    </source>
</evidence>
<dbReference type="VEuPathDB" id="VectorBase:ASIS008950"/>
<evidence type="ECO:0000256" key="5">
    <source>
        <dbReference type="ARBA" id="ARBA00023242"/>
    </source>
</evidence>
<dbReference type="InterPro" id="IPR012677">
    <property type="entry name" value="Nucleotide-bd_a/b_plait_sf"/>
</dbReference>
<dbReference type="PANTHER" id="PTHR12311:SF7">
    <property type="entry name" value="ACTIVATOR OF BASAL TRANSCRIPTION 1"/>
    <property type="match status" value="1"/>
</dbReference>
<name>A0A084WQV0_ANOSI</name>
<dbReference type="GO" id="GO:0000472">
    <property type="term" value="P:endonucleolytic cleavage to generate mature 5'-end of SSU-rRNA from (SSU-rRNA, 5.8S rRNA, LSU-rRNA)"/>
    <property type="evidence" value="ECO:0007669"/>
    <property type="project" value="TreeGrafter"/>
</dbReference>
<sequence>MKKFVPKQASEESEDSPTEEQSENEANLSEDQSENDDEDHDEDPEENDEEAMESDSAELPKKLPKVSPLVKKKKNKAGIVYISNIPKHMNVTVLRGLLEPYGEIGRIYLEPERKGRKIRKKTANGKQAMINYIEGWVEFVHKRVAKAIVPLLNTKPISTNRKSVFCDMLWTMKYLPRFKWVNLSERLAYERAVARDKLRTEIRQTRAEASVFEAAVSSSAAFKARERAKTKQRKEEAN</sequence>
<dbReference type="OMA" id="TRKHNDF"/>
<feature type="region of interest" description="Disordered" evidence="6">
    <location>
        <begin position="219"/>
        <end position="238"/>
    </location>
</feature>
<comment type="subcellular location">
    <subcellularLocation>
        <location evidence="1">Nucleus</location>
        <location evidence="1">Nucleolus</location>
    </subcellularLocation>
</comment>
<dbReference type="InterPro" id="IPR034353">
    <property type="entry name" value="ABT1/ESF2_RRM"/>
</dbReference>
<proteinExistence type="inferred from homology"/>
<evidence type="ECO:0000256" key="1">
    <source>
        <dbReference type="ARBA" id="ARBA00004604"/>
    </source>
</evidence>
<evidence type="ECO:0000313" key="7">
    <source>
        <dbReference type="EMBL" id="KFB52594.1"/>
    </source>
</evidence>
<dbReference type="Gene3D" id="3.30.70.330">
    <property type="match status" value="1"/>
</dbReference>
<dbReference type="GO" id="GO:0003723">
    <property type="term" value="F:RNA binding"/>
    <property type="evidence" value="ECO:0007669"/>
    <property type="project" value="UniProtKB-KW"/>
</dbReference>
<keyword evidence="9" id="KW-1185">Reference proteome</keyword>
<dbReference type="EMBL" id="ATLV01025759">
    <property type="status" value="NOT_ANNOTATED_CDS"/>
    <property type="molecule type" value="Genomic_DNA"/>
</dbReference>
<evidence type="ECO:0000256" key="2">
    <source>
        <dbReference type="ARBA" id="ARBA00005819"/>
    </source>
</evidence>
<dbReference type="EnsemblMetazoa" id="ASIC020849-RA">
    <property type="protein sequence ID" value="ASIC020849-PA"/>
    <property type="gene ID" value="ASIC020849"/>
</dbReference>
<keyword evidence="5" id="KW-0539">Nucleus</keyword>
<dbReference type="AlphaFoldDB" id="A0A084WQV0"/>
<feature type="compositionally biased region" description="Acidic residues" evidence="6">
    <location>
        <begin position="31"/>
        <end position="56"/>
    </location>
</feature>
<dbReference type="GO" id="GO:0005730">
    <property type="term" value="C:nucleolus"/>
    <property type="evidence" value="ECO:0007669"/>
    <property type="project" value="UniProtKB-SubCell"/>
</dbReference>
<dbReference type="GO" id="GO:0000480">
    <property type="term" value="P:endonucleolytic cleavage in 5'-ETS of tricistronic rRNA transcript (SSU-rRNA, 5.8S rRNA, LSU-rRNA)"/>
    <property type="evidence" value="ECO:0007669"/>
    <property type="project" value="TreeGrafter"/>
</dbReference>
<dbReference type="InterPro" id="IPR035979">
    <property type="entry name" value="RBD_domain_sf"/>
</dbReference>
<protein>
    <recommendedName>
        <fullName evidence="3">Activator of basal transcription 1</fullName>
    </recommendedName>
</protein>
<dbReference type="GO" id="GO:0000447">
    <property type="term" value="P:endonucleolytic cleavage in ITS1 to separate SSU-rRNA from 5.8S rRNA and LSU-rRNA from tricistronic rRNA transcript (SSU-rRNA, 5.8S rRNA, LSU-rRNA)"/>
    <property type="evidence" value="ECO:0007669"/>
    <property type="project" value="TreeGrafter"/>
</dbReference>
<accession>A0A084WQV0</accession>
<feature type="region of interest" description="Disordered" evidence="6">
    <location>
        <begin position="1"/>
        <end position="68"/>
    </location>
</feature>
<organism evidence="7">
    <name type="scientific">Anopheles sinensis</name>
    <name type="common">Mosquito</name>
    <dbReference type="NCBI Taxonomy" id="74873"/>
    <lineage>
        <taxon>Eukaryota</taxon>
        <taxon>Metazoa</taxon>
        <taxon>Ecdysozoa</taxon>
        <taxon>Arthropoda</taxon>
        <taxon>Hexapoda</taxon>
        <taxon>Insecta</taxon>
        <taxon>Pterygota</taxon>
        <taxon>Neoptera</taxon>
        <taxon>Endopterygota</taxon>
        <taxon>Diptera</taxon>
        <taxon>Nematocera</taxon>
        <taxon>Culicoidea</taxon>
        <taxon>Culicidae</taxon>
        <taxon>Anophelinae</taxon>
        <taxon>Anopheles</taxon>
    </lineage>
</organism>
<dbReference type="STRING" id="74873.A0A084WQV0"/>
<dbReference type="Proteomes" id="UP000030765">
    <property type="component" value="Unassembled WGS sequence"/>
</dbReference>
<dbReference type="CDD" id="cd12263">
    <property type="entry name" value="RRM_ABT1_like"/>
    <property type="match status" value="1"/>
</dbReference>
<feature type="compositionally biased region" description="Acidic residues" evidence="6">
    <location>
        <begin position="11"/>
        <end position="23"/>
    </location>
</feature>
<dbReference type="VEuPathDB" id="VectorBase:ASIC020849"/>
<dbReference type="EMBL" id="KE525399">
    <property type="protein sequence ID" value="KFB52594.1"/>
    <property type="molecule type" value="Genomic_DNA"/>
</dbReference>
<evidence type="ECO:0000256" key="3">
    <source>
        <dbReference type="ARBA" id="ARBA00020737"/>
    </source>
</evidence>
<gene>
    <name evidence="7" type="ORF">ZHAS_00020849</name>
</gene>
<dbReference type="PANTHER" id="PTHR12311">
    <property type="entry name" value="ACTIVATOR OF BASAL TRANSCRIPTION 1"/>
    <property type="match status" value="1"/>
</dbReference>
<dbReference type="SUPFAM" id="SSF54928">
    <property type="entry name" value="RNA-binding domain, RBD"/>
    <property type="match status" value="1"/>
</dbReference>
<evidence type="ECO:0000313" key="9">
    <source>
        <dbReference type="Proteomes" id="UP000030765"/>
    </source>
</evidence>
<keyword evidence="4" id="KW-0694">RNA-binding</keyword>
<reference evidence="8" key="2">
    <citation type="submission" date="2020-05" db="UniProtKB">
        <authorList>
            <consortium name="EnsemblMetazoa"/>
        </authorList>
    </citation>
    <scope>IDENTIFICATION</scope>
</reference>
<dbReference type="InterPro" id="IPR039119">
    <property type="entry name" value="ABT1/Esf2"/>
</dbReference>
<dbReference type="OrthoDB" id="287393at2759"/>
<comment type="similarity">
    <text evidence="2">Belongs to the ESF2/ABP1 family.</text>
</comment>
<evidence type="ECO:0000256" key="6">
    <source>
        <dbReference type="SAM" id="MobiDB-lite"/>
    </source>
</evidence>
<reference evidence="7 9" key="1">
    <citation type="journal article" date="2014" name="BMC Genomics">
        <title>Genome sequence of Anopheles sinensis provides insight into genetics basis of mosquito competence for malaria parasites.</title>
        <authorList>
            <person name="Zhou D."/>
            <person name="Zhang D."/>
            <person name="Ding G."/>
            <person name="Shi L."/>
            <person name="Hou Q."/>
            <person name="Ye Y."/>
            <person name="Xu Y."/>
            <person name="Zhou H."/>
            <person name="Xiong C."/>
            <person name="Li S."/>
            <person name="Yu J."/>
            <person name="Hong S."/>
            <person name="Yu X."/>
            <person name="Zou P."/>
            <person name="Chen C."/>
            <person name="Chang X."/>
            <person name="Wang W."/>
            <person name="Lv Y."/>
            <person name="Sun Y."/>
            <person name="Ma L."/>
            <person name="Shen B."/>
            <person name="Zhu C."/>
        </authorList>
    </citation>
    <scope>NUCLEOTIDE SEQUENCE [LARGE SCALE GENOMIC DNA]</scope>
</reference>
<dbReference type="GO" id="GO:0034462">
    <property type="term" value="P:small-subunit processome assembly"/>
    <property type="evidence" value="ECO:0007669"/>
    <property type="project" value="TreeGrafter"/>
</dbReference>
<feature type="compositionally biased region" description="Basic and acidic residues" evidence="6">
    <location>
        <begin position="223"/>
        <end position="238"/>
    </location>
</feature>